<feature type="transmembrane region" description="Helical" evidence="13">
    <location>
        <begin position="218"/>
        <end position="245"/>
    </location>
</feature>
<feature type="domain" description="PTS EIIC type-1" evidence="15">
    <location>
        <begin position="16"/>
        <end position="476"/>
    </location>
</feature>
<feature type="transmembrane region" description="Helical" evidence="13">
    <location>
        <begin position="25"/>
        <end position="47"/>
    </location>
</feature>
<dbReference type="HOGENOM" id="CLU_012312_1_0_14"/>
<reference evidence="16 17" key="1">
    <citation type="journal article" date="2009" name="Curr. Microbiol.">
        <title>Molecular cloning and expression of a novel cholinephosphotransferase involved in glycoglycerophospholipid biosynthesis of Mycoplasma fermentans.</title>
        <authorList>
            <person name="Ishida N."/>
            <person name="Irikura D."/>
            <person name="Matsuda K."/>
            <person name="Sato S."/>
            <person name="Asano K."/>
        </authorList>
    </citation>
    <scope>NUCLEOTIDE SEQUENCE [LARGE SCALE GENOMIC DNA]</scope>
    <source>
        <strain evidence="17">ATCC 19989 / NBRC 14854 / NCTC 10117 / PG18</strain>
    </source>
</reference>
<dbReference type="SUPFAM" id="SSF55604">
    <property type="entry name" value="Glucose permease domain IIB"/>
    <property type="match status" value="1"/>
</dbReference>
<evidence type="ECO:0000256" key="8">
    <source>
        <dbReference type="ARBA" id="ARBA00022777"/>
    </source>
</evidence>
<dbReference type="GO" id="GO:0090563">
    <property type="term" value="F:protein-phosphocysteine-sugar phosphotransferase activity"/>
    <property type="evidence" value="ECO:0007669"/>
    <property type="project" value="TreeGrafter"/>
</dbReference>
<dbReference type="Proteomes" id="UP000006810">
    <property type="component" value="Chromosome"/>
</dbReference>
<dbReference type="Pfam" id="PF02378">
    <property type="entry name" value="PTS_EIIC"/>
    <property type="match status" value="1"/>
</dbReference>
<keyword evidence="8" id="KW-0418">Kinase</keyword>
<proteinExistence type="predicted"/>
<dbReference type="PROSITE" id="PS51103">
    <property type="entry name" value="PTS_EIIC_TYPE_1"/>
    <property type="match status" value="1"/>
</dbReference>
<evidence type="ECO:0000256" key="6">
    <source>
        <dbReference type="ARBA" id="ARBA00022683"/>
    </source>
</evidence>
<dbReference type="GO" id="GO:0005886">
    <property type="term" value="C:plasma membrane"/>
    <property type="evidence" value="ECO:0007669"/>
    <property type="project" value="UniProtKB-SubCell"/>
</dbReference>
<evidence type="ECO:0000256" key="10">
    <source>
        <dbReference type="ARBA" id="ARBA00023136"/>
    </source>
</evidence>
<dbReference type="eggNOG" id="COG1263">
    <property type="taxonomic scope" value="Bacteria"/>
</dbReference>
<keyword evidence="2" id="KW-0813">Transport</keyword>
<feature type="region of interest" description="Disordered" evidence="12">
    <location>
        <begin position="478"/>
        <end position="504"/>
    </location>
</feature>
<feature type="transmembrane region" description="Helical" evidence="13">
    <location>
        <begin position="320"/>
        <end position="341"/>
    </location>
</feature>
<keyword evidence="17" id="KW-1185">Reference proteome</keyword>
<evidence type="ECO:0000256" key="7">
    <source>
        <dbReference type="ARBA" id="ARBA00022692"/>
    </source>
</evidence>
<name>C4XF64_MYCFP</name>
<keyword evidence="10 13" id="KW-0472">Membrane</keyword>
<evidence type="ECO:0000313" key="17">
    <source>
        <dbReference type="Proteomes" id="UP000006810"/>
    </source>
</evidence>
<evidence type="ECO:0000256" key="11">
    <source>
        <dbReference type="PROSITE-ProRule" id="PRU00421"/>
    </source>
</evidence>
<feature type="transmembrane region" description="Helical" evidence="13">
    <location>
        <begin position="104"/>
        <end position="125"/>
    </location>
</feature>
<dbReference type="CDD" id="cd00212">
    <property type="entry name" value="PTS_IIB_glc"/>
    <property type="match status" value="1"/>
</dbReference>
<evidence type="ECO:0000259" key="14">
    <source>
        <dbReference type="PROSITE" id="PS51098"/>
    </source>
</evidence>
<keyword evidence="9 13" id="KW-1133">Transmembrane helix</keyword>
<keyword evidence="6" id="KW-0598">Phosphotransferase system</keyword>
<dbReference type="GO" id="GO:0016301">
    <property type="term" value="F:kinase activity"/>
    <property type="evidence" value="ECO:0007669"/>
    <property type="project" value="UniProtKB-KW"/>
</dbReference>
<evidence type="ECO:0000313" key="16">
    <source>
        <dbReference type="EMBL" id="BAH69786.1"/>
    </source>
</evidence>
<dbReference type="PATRIC" id="fig|496833.3.peg.106"/>
<sequence length="585" mass="62553">MMTGTKTQSSRPSFGKRLLEKLGRIGRVLMFPIAVLPIAAILLRVGADLPTVKAGPDISQVEANFVNFVQQMITAGGSVVFDNLYILFAVGIGFGFTKDNRGEAAFAALISILLLSLLLKSGGYVDKIYSTFKLPGAEFNEDGKKLEAFIAEGKPASEFVIANGFAGVFGGKYNAIMSGNVLNGIIVGFIVAAIYNHTNDVQLPKVLGFFSGRRLVPALAILSTLIWGIAYAAIFPWIGYGIYAFSKVLSGAAKGRWASAAIMGVYGVINRLLIPFGLHHIPNNLFWFQLGEHVTPDGTPVFGDIFIFLSGKAKGNTAGIFQSGFFPVMMFGLPALAFAFYMTADDKVQKRRVMAIFGAAAVVSILSGITEPIEFAFMFVSPLLYGFHCILTGIFAFITGAFGIQIGFGFSAGLMDYLLSIPKSLAIIKANKTGIDAVLANPGWILVIGVACAATYYFVAYYTIKGLKLETPGRGANQLPDPNALTEVKSTSSASGEETPTDSKLNNLSLKAKAIVEAVGGYENITTFANCATRLRYEVKDSDIVDEAKLKLAGCSGLIRLGKNSIQIIVGVEAENINNEIESNK</sequence>
<dbReference type="AlphaFoldDB" id="C4XF64"/>
<feature type="active site" description="Phosphocysteine intermediate; for EIIB activity" evidence="11">
    <location>
        <position position="531"/>
    </location>
</feature>
<organism evidence="16 17">
    <name type="scientific">Mycoplasmopsis fermentans (strain ATCC 19989 / NBRC 14854 / NCTC 10117 / PG18)</name>
    <name type="common">Mycoplasma fermentans</name>
    <dbReference type="NCBI Taxonomy" id="496833"/>
    <lineage>
        <taxon>Bacteria</taxon>
        <taxon>Bacillati</taxon>
        <taxon>Mycoplasmatota</taxon>
        <taxon>Mycoplasmoidales</taxon>
        <taxon>Metamycoplasmataceae</taxon>
        <taxon>Mycoplasmopsis</taxon>
    </lineage>
</organism>
<evidence type="ECO:0000256" key="1">
    <source>
        <dbReference type="ARBA" id="ARBA00004651"/>
    </source>
</evidence>
<dbReference type="EMBL" id="AP009608">
    <property type="protein sequence ID" value="BAH69786.1"/>
    <property type="molecule type" value="Genomic_DNA"/>
</dbReference>
<dbReference type="InterPro" id="IPR018113">
    <property type="entry name" value="PTrfase_EIIB_Cys"/>
</dbReference>
<feature type="compositionally biased region" description="Polar residues" evidence="12">
    <location>
        <begin position="488"/>
        <end position="504"/>
    </location>
</feature>
<feature type="transmembrane region" description="Helical" evidence="13">
    <location>
        <begin position="353"/>
        <end position="369"/>
    </location>
</feature>
<feature type="transmembrane region" description="Helical" evidence="13">
    <location>
        <begin position="181"/>
        <end position="198"/>
    </location>
</feature>
<feature type="domain" description="PTS EIIB type-1" evidence="14">
    <location>
        <begin position="509"/>
        <end position="585"/>
    </location>
</feature>
<keyword evidence="4" id="KW-0762">Sugar transport</keyword>
<evidence type="ECO:0000256" key="13">
    <source>
        <dbReference type="SAM" id="Phobius"/>
    </source>
</evidence>
<evidence type="ECO:0000259" key="15">
    <source>
        <dbReference type="PROSITE" id="PS51103"/>
    </source>
</evidence>
<comment type="subcellular location">
    <subcellularLocation>
        <location evidence="1">Cell membrane</location>
        <topology evidence="1">Multi-pass membrane protein</topology>
    </subcellularLocation>
</comment>
<dbReference type="GO" id="GO:0008982">
    <property type="term" value="F:protein-N(PI)-phosphohistidine-sugar phosphotransferase activity"/>
    <property type="evidence" value="ECO:0007669"/>
    <property type="project" value="InterPro"/>
</dbReference>
<dbReference type="PROSITE" id="PS51098">
    <property type="entry name" value="PTS_EIIB_TYPE_1"/>
    <property type="match status" value="1"/>
</dbReference>
<keyword evidence="3" id="KW-1003">Cell membrane</keyword>
<evidence type="ECO:0000256" key="4">
    <source>
        <dbReference type="ARBA" id="ARBA00022597"/>
    </source>
</evidence>
<dbReference type="InterPro" id="IPR013013">
    <property type="entry name" value="PTS_EIIC_1"/>
</dbReference>
<dbReference type="Pfam" id="PF00367">
    <property type="entry name" value="PTS_EIIB"/>
    <property type="match status" value="1"/>
</dbReference>
<evidence type="ECO:0000256" key="2">
    <source>
        <dbReference type="ARBA" id="ARBA00022448"/>
    </source>
</evidence>
<dbReference type="InterPro" id="IPR050429">
    <property type="entry name" value="PTS_Glucose_EIICBA"/>
</dbReference>
<accession>C4XF64</accession>
<keyword evidence="5" id="KW-0808">Transferase</keyword>
<dbReference type="KEGG" id="mfp:MBIO_0521"/>
<feature type="transmembrane region" description="Helical" evidence="13">
    <location>
        <begin position="443"/>
        <end position="464"/>
    </location>
</feature>
<dbReference type="Gene3D" id="3.30.1360.60">
    <property type="entry name" value="Glucose permease domain IIB"/>
    <property type="match status" value="1"/>
</dbReference>
<dbReference type="eggNOG" id="COG1264">
    <property type="taxonomic scope" value="Bacteria"/>
</dbReference>
<evidence type="ECO:0000256" key="5">
    <source>
        <dbReference type="ARBA" id="ARBA00022679"/>
    </source>
</evidence>
<dbReference type="InterPro" id="IPR001996">
    <property type="entry name" value="PTS_IIB_1"/>
</dbReference>
<evidence type="ECO:0000256" key="3">
    <source>
        <dbReference type="ARBA" id="ARBA00022475"/>
    </source>
</evidence>
<evidence type="ECO:0000256" key="9">
    <source>
        <dbReference type="ARBA" id="ARBA00022989"/>
    </source>
</evidence>
<dbReference type="InterPro" id="IPR003352">
    <property type="entry name" value="PTS_EIIC"/>
</dbReference>
<gene>
    <name evidence="16" type="ordered locus">MBIO_0521</name>
</gene>
<keyword evidence="7 13" id="KW-0812">Transmembrane</keyword>
<evidence type="ECO:0000256" key="12">
    <source>
        <dbReference type="SAM" id="MobiDB-lite"/>
    </source>
</evidence>
<dbReference type="NCBIfam" id="TIGR00826">
    <property type="entry name" value="EIIB_glc"/>
    <property type="match status" value="1"/>
</dbReference>
<dbReference type="PANTHER" id="PTHR30009">
    <property type="entry name" value="CYTOCHROME C-TYPE SYNTHESIS PROTEIN AND PTS TRANSMEMBRANE COMPONENT"/>
    <property type="match status" value="1"/>
</dbReference>
<dbReference type="InterPro" id="IPR036878">
    <property type="entry name" value="Glu_permease_IIB"/>
</dbReference>
<protein>
    <submittedName>
        <fullName evidence="16">Uncharacterized protein</fullName>
    </submittedName>
</protein>
<dbReference type="GO" id="GO:0009401">
    <property type="term" value="P:phosphoenolpyruvate-dependent sugar phosphotransferase system"/>
    <property type="evidence" value="ECO:0007669"/>
    <property type="project" value="UniProtKB-KW"/>
</dbReference>